<keyword evidence="2" id="KW-1185">Reference proteome</keyword>
<accession>A0A918WLA4</accession>
<comment type="caution">
    <text evidence="1">The sequence shown here is derived from an EMBL/GenBank/DDBJ whole genome shotgun (WGS) entry which is preliminary data.</text>
</comment>
<name>A0A918WLA4_9BACT</name>
<proteinExistence type="predicted"/>
<dbReference type="EMBL" id="BMXI01000015">
    <property type="protein sequence ID" value="GHC61907.1"/>
    <property type="molecule type" value="Genomic_DNA"/>
</dbReference>
<evidence type="ECO:0000313" key="1">
    <source>
        <dbReference type="EMBL" id="GHC61907.1"/>
    </source>
</evidence>
<sequence length="94" mass="10461">MIQTRWSLAQASPFRQNLPVNRRTSRALALFPLLLFALQTFLPAFSSCPGYASDKDGNRLSRTSSNILLRTLLLNQSQSLNANDQLNGNTHDAN</sequence>
<protein>
    <submittedName>
        <fullName evidence="1">Uncharacterized protein</fullName>
    </submittedName>
</protein>
<dbReference type="Proteomes" id="UP000644507">
    <property type="component" value="Unassembled WGS sequence"/>
</dbReference>
<evidence type="ECO:0000313" key="2">
    <source>
        <dbReference type="Proteomes" id="UP000644507"/>
    </source>
</evidence>
<organism evidence="1 2">
    <name type="scientific">Roseibacillus persicicus</name>
    <dbReference type="NCBI Taxonomy" id="454148"/>
    <lineage>
        <taxon>Bacteria</taxon>
        <taxon>Pseudomonadati</taxon>
        <taxon>Verrucomicrobiota</taxon>
        <taxon>Verrucomicrobiia</taxon>
        <taxon>Verrucomicrobiales</taxon>
        <taxon>Verrucomicrobiaceae</taxon>
        <taxon>Roseibacillus</taxon>
    </lineage>
</organism>
<reference evidence="1" key="1">
    <citation type="journal article" date="2014" name="Int. J. Syst. Evol. Microbiol.">
        <title>Complete genome sequence of Corynebacterium casei LMG S-19264T (=DSM 44701T), isolated from a smear-ripened cheese.</title>
        <authorList>
            <consortium name="US DOE Joint Genome Institute (JGI-PGF)"/>
            <person name="Walter F."/>
            <person name="Albersmeier A."/>
            <person name="Kalinowski J."/>
            <person name="Ruckert C."/>
        </authorList>
    </citation>
    <scope>NUCLEOTIDE SEQUENCE</scope>
    <source>
        <strain evidence="1">KCTC 12988</strain>
    </source>
</reference>
<dbReference type="AlphaFoldDB" id="A0A918WLA4"/>
<reference evidence="1" key="2">
    <citation type="submission" date="2020-09" db="EMBL/GenBank/DDBJ databases">
        <authorList>
            <person name="Sun Q."/>
            <person name="Kim S."/>
        </authorList>
    </citation>
    <scope>NUCLEOTIDE SEQUENCE</scope>
    <source>
        <strain evidence="1">KCTC 12988</strain>
    </source>
</reference>
<gene>
    <name evidence="1" type="ORF">GCM10007100_31560</name>
</gene>